<dbReference type="InterPro" id="IPR016135">
    <property type="entry name" value="UBQ-conjugating_enzyme/RWD"/>
</dbReference>
<accession>A0A4D6KU08</accession>
<dbReference type="GO" id="GO:0061631">
    <property type="term" value="F:ubiquitin conjugating enzyme activity"/>
    <property type="evidence" value="ECO:0007669"/>
    <property type="project" value="TreeGrafter"/>
</dbReference>
<dbReference type="FunFam" id="3.10.110.10:FF:000133">
    <property type="entry name" value="Putative ubiquitin-conjugating enzyme E2 38"/>
    <property type="match status" value="1"/>
</dbReference>
<dbReference type="CDD" id="cd23837">
    <property type="entry name" value="UBCc_UBE2O"/>
    <property type="match status" value="1"/>
</dbReference>
<dbReference type="OrthoDB" id="47801at2759"/>
<keyword evidence="1" id="KW-0808">Transferase</keyword>
<dbReference type="AlphaFoldDB" id="A0A4D6KU08"/>
<proteinExistence type="predicted"/>
<sequence length="332" mass="38285">MAAATDKNNMERFDVVSDVADHYFILPNQDSEGLSRVGSDVYKKIMREWKILARSLPDSIYVRVYEKRIDLLRAVIVGAAGTPYHDGLFFFDMAFPPDYPASPPDVHYRSYGYAINPNLYSDGHVCLSLINTWLGRKHERWEPARSTVLQLLLSIQALVLNEKPFFNDVWSEFFPLGRFFLIDRSQAYNEVVFALNCRTMLCQLRHPPRNFQTFVVAHFRDRARAILSACDDYANGRARVGNYGEAGEGWKSKVRVSAKLRETLVMLYPQLFEAFVLNGAFLGCDEERLRMEKRDGLCKSNVTRRKYRVIMGKVFGRIKSIYNSTFKTSHKS</sequence>
<gene>
    <name evidence="4" type="ORF">DEO72_LG2g402</name>
</gene>
<dbReference type="PANTHER" id="PTHR46116:SF19">
    <property type="entry name" value="UBIQUITIN-CONJUGATING ENZYME FAMILY PROTEIN"/>
    <property type="match status" value="1"/>
</dbReference>
<dbReference type="Pfam" id="PF00179">
    <property type="entry name" value="UQ_con"/>
    <property type="match status" value="1"/>
</dbReference>
<dbReference type="Gene3D" id="3.10.110.10">
    <property type="entry name" value="Ubiquitin Conjugating Enzyme"/>
    <property type="match status" value="1"/>
</dbReference>
<evidence type="ECO:0000256" key="2">
    <source>
        <dbReference type="ARBA" id="ARBA00022786"/>
    </source>
</evidence>
<dbReference type="PANTHER" id="PTHR46116">
    <property type="entry name" value="(E3-INDEPENDENT) E2 UBIQUITIN-CONJUGATING ENZYME"/>
    <property type="match status" value="1"/>
</dbReference>
<evidence type="ECO:0000256" key="1">
    <source>
        <dbReference type="ARBA" id="ARBA00022679"/>
    </source>
</evidence>
<dbReference type="EMBL" id="CP039346">
    <property type="protein sequence ID" value="QCD80083.1"/>
    <property type="molecule type" value="Genomic_DNA"/>
</dbReference>
<dbReference type="PROSITE" id="PS50127">
    <property type="entry name" value="UBC_2"/>
    <property type="match status" value="1"/>
</dbReference>
<name>A0A4D6KU08_VIGUN</name>
<protein>
    <submittedName>
        <fullName evidence="4">Ubiquitin-conjugating enzyme E2 O</fullName>
    </submittedName>
</protein>
<evidence type="ECO:0000313" key="4">
    <source>
        <dbReference type="EMBL" id="QCD80083.1"/>
    </source>
</evidence>
<evidence type="ECO:0000259" key="3">
    <source>
        <dbReference type="PROSITE" id="PS50127"/>
    </source>
</evidence>
<dbReference type="SMART" id="SM00212">
    <property type="entry name" value="UBCc"/>
    <property type="match status" value="1"/>
</dbReference>
<organism evidence="4 5">
    <name type="scientific">Vigna unguiculata</name>
    <name type="common">Cowpea</name>
    <dbReference type="NCBI Taxonomy" id="3917"/>
    <lineage>
        <taxon>Eukaryota</taxon>
        <taxon>Viridiplantae</taxon>
        <taxon>Streptophyta</taxon>
        <taxon>Embryophyta</taxon>
        <taxon>Tracheophyta</taxon>
        <taxon>Spermatophyta</taxon>
        <taxon>Magnoliopsida</taxon>
        <taxon>eudicotyledons</taxon>
        <taxon>Gunneridae</taxon>
        <taxon>Pentapetalae</taxon>
        <taxon>rosids</taxon>
        <taxon>fabids</taxon>
        <taxon>Fabales</taxon>
        <taxon>Fabaceae</taxon>
        <taxon>Papilionoideae</taxon>
        <taxon>50 kb inversion clade</taxon>
        <taxon>NPAAA clade</taxon>
        <taxon>indigoferoid/millettioid clade</taxon>
        <taxon>Phaseoleae</taxon>
        <taxon>Vigna</taxon>
    </lineage>
</organism>
<keyword evidence="5" id="KW-1185">Reference proteome</keyword>
<dbReference type="SUPFAM" id="SSF54495">
    <property type="entry name" value="UBC-like"/>
    <property type="match status" value="1"/>
</dbReference>
<dbReference type="Gramene" id="Vigun03g412900.1.v1.2">
    <property type="protein sequence ID" value="Vigun03g412900.1.v1.2.CDS.1"/>
    <property type="gene ID" value="Vigun03g412900.v1.2"/>
</dbReference>
<dbReference type="Proteomes" id="UP000501690">
    <property type="component" value="Linkage Group LG2"/>
</dbReference>
<evidence type="ECO:0000313" key="5">
    <source>
        <dbReference type="Proteomes" id="UP000501690"/>
    </source>
</evidence>
<dbReference type="InterPro" id="IPR000608">
    <property type="entry name" value="UBC"/>
</dbReference>
<keyword evidence="2" id="KW-0833">Ubl conjugation pathway</keyword>
<reference evidence="4 5" key="1">
    <citation type="submission" date="2019-04" db="EMBL/GenBank/DDBJ databases">
        <title>An improved genome assembly and genetic linkage map for asparagus bean, Vigna unguiculata ssp. sesquipedialis.</title>
        <authorList>
            <person name="Xia Q."/>
            <person name="Zhang R."/>
            <person name="Dong Y."/>
        </authorList>
    </citation>
    <scope>NUCLEOTIDE SEQUENCE [LARGE SCALE GENOMIC DNA]</scope>
    <source>
        <tissue evidence="4">Leaf</tissue>
    </source>
</reference>
<feature type="domain" description="UBC core" evidence="3">
    <location>
        <begin position="40"/>
        <end position="201"/>
    </location>
</feature>